<sequence length="171" mass="19896">MLFSRLFLLRHRRCIGTTPAAHKAPEGSSKQKPLRFSETSAFYGRSEAQQILGKEFYTASYYDSYRFRYIRLGSIFASVIVVIVYLGWFRNPNEIDELWSYDMRLVYIAAKKKILREQMAQAKKDNRSTAGLETELIDLEVNEELIRTEEAKNRKKEERKKATAARAEAKA</sequence>
<name>A0A914H0M8_GLORO</name>
<protein>
    <submittedName>
        <fullName evidence="4">NADH dehydrogenase [ubiquinone] 1 beta subcomplex subunit 11, mitochondrial</fullName>
    </submittedName>
</protein>
<evidence type="ECO:0000313" key="4">
    <source>
        <dbReference type="WBParaSite" id="Gr19_v10_g12528.t1"/>
    </source>
</evidence>
<proteinExistence type="predicted"/>
<organism evidence="3 4">
    <name type="scientific">Globodera rostochiensis</name>
    <name type="common">Golden nematode worm</name>
    <name type="synonym">Heterodera rostochiensis</name>
    <dbReference type="NCBI Taxonomy" id="31243"/>
    <lineage>
        <taxon>Eukaryota</taxon>
        <taxon>Metazoa</taxon>
        <taxon>Ecdysozoa</taxon>
        <taxon>Nematoda</taxon>
        <taxon>Chromadorea</taxon>
        <taxon>Rhabditida</taxon>
        <taxon>Tylenchina</taxon>
        <taxon>Tylenchomorpha</taxon>
        <taxon>Tylenchoidea</taxon>
        <taxon>Heteroderidae</taxon>
        <taxon>Heteroderinae</taxon>
        <taxon>Globodera</taxon>
    </lineage>
</organism>
<keyword evidence="3" id="KW-1185">Reference proteome</keyword>
<dbReference type="Proteomes" id="UP000887572">
    <property type="component" value="Unplaced"/>
</dbReference>
<keyword evidence="2" id="KW-1133">Transmembrane helix</keyword>
<keyword evidence="2" id="KW-0472">Membrane</keyword>
<dbReference type="AlphaFoldDB" id="A0A914H0M8"/>
<evidence type="ECO:0000256" key="1">
    <source>
        <dbReference type="SAM" id="MobiDB-lite"/>
    </source>
</evidence>
<feature type="transmembrane region" description="Helical" evidence="2">
    <location>
        <begin position="69"/>
        <end position="88"/>
    </location>
</feature>
<feature type="region of interest" description="Disordered" evidence="1">
    <location>
        <begin position="150"/>
        <end position="171"/>
    </location>
</feature>
<evidence type="ECO:0000256" key="2">
    <source>
        <dbReference type="SAM" id="Phobius"/>
    </source>
</evidence>
<reference evidence="4" key="1">
    <citation type="submission" date="2022-11" db="UniProtKB">
        <authorList>
            <consortium name="WormBaseParasite"/>
        </authorList>
    </citation>
    <scope>IDENTIFICATION</scope>
</reference>
<dbReference type="WBParaSite" id="Gr19_v10_g12528.t1">
    <property type="protein sequence ID" value="Gr19_v10_g12528.t1"/>
    <property type="gene ID" value="Gr19_v10_g12528"/>
</dbReference>
<accession>A0A914H0M8</accession>
<keyword evidence="2" id="KW-0812">Transmembrane</keyword>
<evidence type="ECO:0000313" key="3">
    <source>
        <dbReference type="Proteomes" id="UP000887572"/>
    </source>
</evidence>